<evidence type="ECO:0000256" key="3">
    <source>
        <dbReference type="ARBA" id="ARBA00022448"/>
    </source>
</evidence>
<accession>A0A7W6K372</accession>
<comment type="similarity">
    <text evidence="2">Belongs to the bacterial solute-binding protein 8 family.</text>
</comment>
<keyword evidence="4" id="KW-0410">Iron transport</keyword>
<keyword evidence="9" id="KW-1185">Reference proteome</keyword>
<comment type="subcellular location">
    <subcellularLocation>
        <location evidence="1">Cell envelope</location>
    </subcellularLocation>
</comment>
<dbReference type="GO" id="GO:1901678">
    <property type="term" value="P:iron coordination entity transport"/>
    <property type="evidence" value="ECO:0007669"/>
    <property type="project" value="UniProtKB-ARBA"/>
</dbReference>
<dbReference type="RefSeq" id="WP_183791560.1">
    <property type="nucleotide sequence ID" value="NZ_JACIDU010000006.1"/>
</dbReference>
<sequence length="307" mass="32034">MFIQGMKAALIGVVAAFAALPALAADITVKHAQGETVLPGKPAKIVVFDLVSLDTLKTLGVTGIVGVPSGNKPDYLADFAGGKVPEAGTLFEPNFEAVAAAEPDLIIVGGRSAPKYADLAKIAPTIDMTIDAQRFLASAEDNVRTLATVFGKQTEAETLIGKLNASTAALREKAPAAGKTLFILTTGGKLSAYGAGSRFGLVHSDFNFAPADETIKPGNHGQPVSFEYILERNPDTLLVLDRDAAIGQEADGEAAAKLLDNEIVRQTEAWKNGKVVYVSGVLWYLVPGGLTSMQMVVDELVAALGKG</sequence>
<evidence type="ECO:0000256" key="4">
    <source>
        <dbReference type="ARBA" id="ARBA00022496"/>
    </source>
</evidence>
<reference evidence="8 9" key="1">
    <citation type="submission" date="2020-08" db="EMBL/GenBank/DDBJ databases">
        <title>Genomic Encyclopedia of Type Strains, Phase IV (KMG-IV): sequencing the most valuable type-strain genomes for metagenomic binning, comparative biology and taxonomic classification.</title>
        <authorList>
            <person name="Goeker M."/>
        </authorList>
    </citation>
    <scope>NUCLEOTIDE SEQUENCE [LARGE SCALE GENOMIC DNA]</scope>
    <source>
        <strain evidence="8 9">DSM 26385</strain>
    </source>
</reference>
<evidence type="ECO:0000313" key="9">
    <source>
        <dbReference type="Proteomes" id="UP000584824"/>
    </source>
</evidence>
<dbReference type="PROSITE" id="PS50983">
    <property type="entry name" value="FE_B12_PBP"/>
    <property type="match status" value="1"/>
</dbReference>
<keyword evidence="4" id="KW-0408">Iron</keyword>
<dbReference type="AlphaFoldDB" id="A0A7W6K372"/>
<dbReference type="CDD" id="cd01140">
    <property type="entry name" value="FatB"/>
    <property type="match status" value="1"/>
</dbReference>
<dbReference type="PANTHER" id="PTHR30532:SF28">
    <property type="entry name" value="PETROBACTIN-BINDING PROTEIN YCLQ"/>
    <property type="match status" value="1"/>
</dbReference>
<gene>
    <name evidence="8" type="ORF">GGQ66_001789</name>
</gene>
<proteinExistence type="inferred from homology"/>
<dbReference type="EMBL" id="JACIDU010000006">
    <property type="protein sequence ID" value="MBB4103232.1"/>
    <property type="molecule type" value="Genomic_DNA"/>
</dbReference>
<evidence type="ECO:0000256" key="5">
    <source>
        <dbReference type="ARBA" id="ARBA00022729"/>
    </source>
</evidence>
<feature type="signal peptide" evidence="6">
    <location>
        <begin position="1"/>
        <end position="24"/>
    </location>
</feature>
<dbReference type="InterPro" id="IPR002491">
    <property type="entry name" value="ABC_transptr_periplasmic_BD"/>
</dbReference>
<dbReference type="GO" id="GO:0030288">
    <property type="term" value="C:outer membrane-bounded periplasmic space"/>
    <property type="evidence" value="ECO:0007669"/>
    <property type="project" value="TreeGrafter"/>
</dbReference>
<keyword evidence="4" id="KW-0406">Ion transport</keyword>
<evidence type="ECO:0000256" key="2">
    <source>
        <dbReference type="ARBA" id="ARBA00008814"/>
    </source>
</evidence>
<feature type="chain" id="PRO_5031430028" evidence="6">
    <location>
        <begin position="25"/>
        <end position="307"/>
    </location>
</feature>
<organism evidence="8 9">
    <name type="scientific">Allorhizobium borbori</name>
    <dbReference type="NCBI Taxonomy" id="485907"/>
    <lineage>
        <taxon>Bacteria</taxon>
        <taxon>Pseudomonadati</taxon>
        <taxon>Pseudomonadota</taxon>
        <taxon>Alphaproteobacteria</taxon>
        <taxon>Hyphomicrobiales</taxon>
        <taxon>Rhizobiaceae</taxon>
        <taxon>Rhizobium/Agrobacterium group</taxon>
        <taxon>Allorhizobium</taxon>
    </lineage>
</organism>
<name>A0A7W6K372_9HYPH</name>
<dbReference type="Gene3D" id="3.40.50.1980">
    <property type="entry name" value="Nitrogenase molybdenum iron protein domain"/>
    <property type="match status" value="2"/>
</dbReference>
<keyword evidence="5 6" id="KW-0732">Signal</keyword>
<protein>
    <submittedName>
        <fullName evidence="8">Iron complex transport system substrate-binding protein</fullName>
    </submittedName>
</protein>
<evidence type="ECO:0000259" key="7">
    <source>
        <dbReference type="PROSITE" id="PS50983"/>
    </source>
</evidence>
<evidence type="ECO:0000256" key="6">
    <source>
        <dbReference type="SAM" id="SignalP"/>
    </source>
</evidence>
<evidence type="ECO:0000256" key="1">
    <source>
        <dbReference type="ARBA" id="ARBA00004196"/>
    </source>
</evidence>
<dbReference type="InterPro" id="IPR051313">
    <property type="entry name" value="Bact_iron-sidero_bind"/>
</dbReference>
<evidence type="ECO:0000313" key="8">
    <source>
        <dbReference type="EMBL" id="MBB4103232.1"/>
    </source>
</evidence>
<keyword evidence="3" id="KW-0813">Transport</keyword>
<dbReference type="SUPFAM" id="SSF53807">
    <property type="entry name" value="Helical backbone' metal receptor"/>
    <property type="match status" value="1"/>
</dbReference>
<comment type="caution">
    <text evidence="8">The sequence shown here is derived from an EMBL/GenBank/DDBJ whole genome shotgun (WGS) entry which is preliminary data.</text>
</comment>
<feature type="domain" description="Fe/B12 periplasmic-binding" evidence="7">
    <location>
        <begin position="44"/>
        <end position="307"/>
    </location>
</feature>
<dbReference type="Proteomes" id="UP000584824">
    <property type="component" value="Unassembled WGS sequence"/>
</dbReference>
<dbReference type="Pfam" id="PF01497">
    <property type="entry name" value="Peripla_BP_2"/>
    <property type="match status" value="1"/>
</dbReference>
<dbReference type="InterPro" id="IPR033870">
    <property type="entry name" value="FatB"/>
</dbReference>
<dbReference type="PANTHER" id="PTHR30532">
    <property type="entry name" value="IRON III DICITRATE-BINDING PERIPLASMIC PROTEIN"/>
    <property type="match status" value="1"/>
</dbReference>